<proteinExistence type="predicted"/>
<comment type="caution">
    <text evidence="1">The sequence shown here is derived from an EMBL/GenBank/DDBJ whole genome shotgun (WGS) entry which is preliminary data.</text>
</comment>
<name>A0A929WVM2_9ACTO</name>
<reference evidence="1" key="1">
    <citation type="submission" date="2020-04" db="EMBL/GenBank/DDBJ databases">
        <title>Deep metagenomics examines the oral microbiome during advanced dental caries in children, revealing novel taxa and co-occurrences with host molecules.</title>
        <authorList>
            <person name="Baker J.L."/>
            <person name="Morton J.T."/>
            <person name="Dinis M."/>
            <person name="Alvarez R."/>
            <person name="Tran N.C."/>
            <person name="Knight R."/>
            <person name="Edlund A."/>
        </authorList>
    </citation>
    <scope>NUCLEOTIDE SEQUENCE</scope>
    <source>
        <strain evidence="1">JCVI_30_bin.13</strain>
    </source>
</reference>
<dbReference type="EMBL" id="JABZGF010000025">
    <property type="protein sequence ID" value="MBF0965921.1"/>
    <property type="molecule type" value="Genomic_DNA"/>
</dbReference>
<evidence type="ECO:0000313" key="1">
    <source>
        <dbReference type="EMBL" id="MBF0965921.1"/>
    </source>
</evidence>
<dbReference type="Proteomes" id="UP000759246">
    <property type="component" value="Unassembled WGS sequence"/>
</dbReference>
<dbReference type="RefSeq" id="WP_314975612.1">
    <property type="nucleotide sequence ID" value="NZ_CAUTSL010000044.1"/>
</dbReference>
<organism evidence="1 2">
    <name type="scientific">Actinomyces bouchesdurhonensis</name>
    <dbReference type="NCBI Taxonomy" id="1852361"/>
    <lineage>
        <taxon>Bacteria</taxon>
        <taxon>Bacillati</taxon>
        <taxon>Actinomycetota</taxon>
        <taxon>Actinomycetes</taxon>
        <taxon>Actinomycetales</taxon>
        <taxon>Actinomycetaceae</taxon>
        <taxon>Actinomyces</taxon>
    </lineage>
</organism>
<dbReference type="AlphaFoldDB" id="A0A929WVM2"/>
<sequence>MADIDVRTDSWRKHSTKVYSDGLTVTQGATAYTSALSDHAFGVFSSLILPPYALVAAVFAQAHREAGTTLQRGAELVDMAATDFELTDAESAKNIAVAGLLDGGYV</sequence>
<accession>A0A929WVM2</accession>
<evidence type="ECO:0000313" key="2">
    <source>
        <dbReference type="Proteomes" id="UP000759246"/>
    </source>
</evidence>
<gene>
    <name evidence="1" type="ORF">HXK09_01905</name>
</gene>
<protein>
    <submittedName>
        <fullName evidence="1">Uncharacterized protein</fullName>
    </submittedName>
</protein>